<dbReference type="InParanoid" id="A0A0L0H8S9"/>
<organism evidence="2 3">
    <name type="scientific">Spizellomyces punctatus (strain DAOM BR117)</name>
    <dbReference type="NCBI Taxonomy" id="645134"/>
    <lineage>
        <taxon>Eukaryota</taxon>
        <taxon>Fungi</taxon>
        <taxon>Fungi incertae sedis</taxon>
        <taxon>Chytridiomycota</taxon>
        <taxon>Chytridiomycota incertae sedis</taxon>
        <taxon>Chytridiomycetes</taxon>
        <taxon>Spizellomycetales</taxon>
        <taxon>Spizellomycetaceae</taxon>
        <taxon>Spizellomyces</taxon>
    </lineage>
</organism>
<evidence type="ECO:0000259" key="1">
    <source>
        <dbReference type="Pfam" id="PF05303"/>
    </source>
</evidence>
<dbReference type="eggNOG" id="ENOG502T2MA">
    <property type="taxonomic scope" value="Eukaryota"/>
</dbReference>
<protein>
    <recommendedName>
        <fullName evidence="1">GSKIP domain-containing protein</fullName>
    </recommendedName>
</protein>
<sequence length="162" mass="18411">MASQFLRVWTFPSCHSFMFPTRKRKADYMHDQLVWQELLNALKEYDDKVCPGSISLIERHDAASSAQRPRLQLCILEGVWLVISLSDCGFTIVSAHLANEANETARTTLSKVLEFANAGFESMDALLSTVSPLYRGRFHQSLFDRLTALQTEEGESQSDQRH</sequence>
<dbReference type="GeneID" id="27690553"/>
<dbReference type="EMBL" id="KQ257464">
    <property type="protein sequence ID" value="KNC97406.1"/>
    <property type="molecule type" value="Genomic_DNA"/>
</dbReference>
<accession>A0A0L0H8S9</accession>
<proteinExistence type="predicted"/>
<keyword evidence="3" id="KW-1185">Reference proteome</keyword>
<dbReference type="AlphaFoldDB" id="A0A0L0H8S9"/>
<evidence type="ECO:0000313" key="2">
    <source>
        <dbReference type="EMBL" id="KNC97406.1"/>
    </source>
</evidence>
<dbReference type="Gene3D" id="3.30.2280.10">
    <property type="entry name" value="Hypothetical protein (hspc210)"/>
    <property type="match status" value="1"/>
</dbReference>
<dbReference type="SUPFAM" id="SSF103107">
    <property type="entry name" value="Hypothetical protein c14orf129, hspc210"/>
    <property type="match status" value="1"/>
</dbReference>
<dbReference type="RefSeq" id="XP_016605446.1">
    <property type="nucleotide sequence ID" value="XM_016755493.1"/>
</dbReference>
<dbReference type="Proteomes" id="UP000053201">
    <property type="component" value="Unassembled WGS sequence"/>
</dbReference>
<evidence type="ECO:0000313" key="3">
    <source>
        <dbReference type="Proteomes" id="UP000053201"/>
    </source>
</evidence>
<feature type="domain" description="GSKIP" evidence="1">
    <location>
        <begin position="37"/>
        <end position="149"/>
    </location>
</feature>
<name>A0A0L0H8S9_SPIPD</name>
<dbReference type="InterPro" id="IPR007967">
    <property type="entry name" value="GSKIP_dom"/>
</dbReference>
<dbReference type="InterPro" id="IPR023231">
    <property type="entry name" value="GSKIP_dom_sf"/>
</dbReference>
<dbReference type="OrthoDB" id="5804279at2759"/>
<dbReference type="OMA" id="VMIVIEV"/>
<dbReference type="VEuPathDB" id="FungiDB:SPPG_07331"/>
<dbReference type="Pfam" id="PF05303">
    <property type="entry name" value="GSKIP_dom"/>
    <property type="match status" value="1"/>
</dbReference>
<reference evidence="2 3" key="1">
    <citation type="submission" date="2009-08" db="EMBL/GenBank/DDBJ databases">
        <title>The Genome Sequence of Spizellomyces punctatus strain DAOM BR117.</title>
        <authorList>
            <consortium name="The Broad Institute Genome Sequencing Platform"/>
            <person name="Russ C."/>
            <person name="Cuomo C."/>
            <person name="Shea T."/>
            <person name="Young S.K."/>
            <person name="Zeng Q."/>
            <person name="Koehrsen M."/>
            <person name="Haas B."/>
            <person name="Borodovsky M."/>
            <person name="Guigo R."/>
            <person name="Alvarado L."/>
            <person name="Berlin A."/>
            <person name="Bochicchio J."/>
            <person name="Borenstein D."/>
            <person name="Chapman S."/>
            <person name="Chen Z."/>
            <person name="Engels R."/>
            <person name="Freedman E."/>
            <person name="Gellesch M."/>
            <person name="Goldberg J."/>
            <person name="Griggs A."/>
            <person name="Gujja S."/>
            <person name="Heiman D."/>
            <person name="Hepburn T."/>
            <person name="Howarth C."/>
            <person name="Jen D."/>
            <person name="Larson L."/>
            <person name="Lewis B."/>
            <person name="Mehta T."/>
            <person name="Park D."/>
            <person name="Pearson M."/>
            <person name="Roberts A."/>
            <person name="Saif S."/>
            <person name="Shenoy N."/>
            <person name="Sisk P."/>
            <person name="Stolte C."/>
            <person name="Sykes S."/>
            <person name="Thomson T."/>
            <person name="Walk T."/>
            <person name="White J."/>
            <person name="Yandava C."/>
            <person name="Burger G."/>
            <person name="Gray M.W."/>
            <person name="Holland P.W.H."/>
            <person name="King N."/>
            <person name="Lang F.B.F."/>
            <person name="Roger A.J."/>
            <person name="Ruiz-Trillo I."/>
            <person name="Lander E."/>
            <person name="Nusbaum C."/>
        </authorList>
    </citation>
    <scope>NUCLEOTIDE SEQUENCE [LARGE SCALE GENOMIC DNA]</scope>
    <source>
        <strain evidence="2 3">DAOM BR117</strain>
    </source>
</reference>
<gene>
    <name evidence="2" type="ORF">SPPG_07331</name>
</gene>